<evidence type="ECO:0000313" key="2">
    <source>
        <dbReference type="Proteomes" id="UP001281147"/>
    </source>
</evidence>
<dbReference type="Proteomes" id="UP001281147">
    <property type="component" value="Unassembled WGS sequence"/>
</dbReference>
<name>A0ACC3N268_9PEZI</name>
<organism evidence="1 2">
    <name type="scientific">Vermiconidia calcicola</name>
    <dbReference type="NCBI Taxonomy" id="1690605"/>
    <lineage>
        <taxon>Eukaryota</taxon>
        <taxon>Fungi</taxon>
        <taxon>Dikarya</taxon>
        <taxon>Ascomycota</taxon>
        <taxon>Pezizomycotina</taxon>
        <taxon>Dothideomycetes</taxon>
        <taxon>Dothideomycetidae</taxon>
        <taxon>Mycosphaerellales</taxon>
        <taxon>Extremaceae</taxon>
        <taxon>Vermiconidia</taxon>
    </lineage>
</organism>
<reference evidence="1" key="1">
    <citation type="submission" date="2023-07" db="EMBL/GenBank/DDBJ databases">
        <title>Black Yeasts Isolated from many extreme environments.</title>
        <authorList>
            <person name="Coleine C."/>
            <person name="Stajich J.E."/>
            <person name="Selbmann L."/>
        </authorList>
    </citation>
    <scope>NUCLEOTIDE SEQUENCE</scope>
    <source>
        <strain evidence="1">CCFEE 5714</strain>
    </source>
</reference>
<dbReference type="EMBL" id="JAUTXU010000102">
    <property type="protein sequence ID" value="KAK3708290.1"/>
    <property type="molecule type" value="Genomic_DNA"/>
</dbReference>
<proteinExistence type="predicted"/>
<comment type="caution">
    <text evidence="1">The sequence shown here is derived from an EMBL/GenBank/DDBJ whole genome shotgun (WGS) entry which is preliminary data.</text>
</comment>
<protein>
    <submittedName>
        <fullName evidence="1">Uncharacterized protein</fullName>
    </submittedName>
</protein>
<keyword evidence="2" id="KW-1185">Reference proteome</keyword>
<gene>
    <name evidence="1" type="ORF">LTR37_011555</name>
</gene>
<accession>A0ACC3N268</accession>
<evidence type="ECO:0000313" key="1">
    <source>
        <dbReference type="EMBL" id="KAK3708290.1"/>
    </source>
</evidence>
<sequence>MESSRLSYVNTNNCSLPFLDPSGNIVFFDIQSAEPGTFTVPGVIELETYEPGSMVETSWIFFKGDPQAGPQPGHPFERPFNDSAKFSIDIVRDNDTSTKPTAPTNSSLFWKGGAPFGPQGNHSMYIPRLDSSCKYYSIGEMVYRWTASKDIEEDSVFRLKLTTDVPPTTHLSGKLKLSHTDAASSSSARMDHPAIAGLPVGFVAGVVLAVIISVLLTWWVIVRLRRGSQRIVLE</sequence>